<dbReference type="AlphaFoldDB" id="A0A8J6Q9N1"/>
<evidence type="ECO:0000256" key="1">
    <source>
        <dbReference type="SAM" id="SignalP"/>
    </source>
</evidence>
<proteinExistence type="predicted"/>
<dbReference type="EMBL" id="JACVXB010000004">
    <property type="protein sequence ID" value="MBD0832632.1"/>
    <property type="molecule type" value="Genomic_DNA"/>
</dbReference>
<reference evidence="2 3" key="1">
    <citation type="submission" date="2020-09" db="EMBL/GenBank/DDBJ databases">
        <title>TT11 complete genome.</title>
        <authorList>
            <person name="Wu Z."/>
        </authorList>
    </citation>
    <scope>NUCLEOTIDE SEQUENCE [LARGE SCALE GENOMIC DNA]</scope>
    <source>
        <strain evidence="2 3">TT11</strain>
    </source>
</reference>
<protein>
    <submittedName>
        <fullName evidence="2">DUF4835 family protein</fullName>
    </submittedName>
</protein>
<organism evidence="2 3">
    <name type="scientific">Aestuariibaculum sediminum</name>
    <dbReference type="NCBI Taxonomy" id="2770637"/>
    <lineage>
        <taxon>Bacteria</taxon>
        <taxon>Pseudomonadati</taxon>
        <taxon>Bacteroidota</taxon>
        <taxon>Flavobacteriia</taxon>
        <taxon>Flavobacteriales</taxon>
        <taxon>Flavobacteriaceae</taxon>
    </lineage>
</organism>
<sequence length="295" mass="34018">MRNILLVLFFSLSHLGFAQELNCNVVVNAQQTGNENFPIFKTLEKQLIEFINNTKWTDKPFALQERIDCSFIVNVTNYSGEAFQASLQVQSSRPVYGSSFSTPIYNFNDKDFNFRYLEYQNLIFNPTQYQSNLVSVIAFHVYMVLGLDADSFAPNGGDPYFRQAQIITNYSQQDNFKGWKVEDGLQSRFALIDNILSPTFKEYRQVMYDYHRQGLDIMNDNPKTGKEEVATSLKKFQSMNSRRPNSFLLRTFFDAKADEIEQIFTGGPSVNIASVKETLQKVAPTYSSKWQNIKF</sequence>
<comment type="caution">
    <text evidence="2">The sequence shown here is derived from an EMBL/GenBank/DDBJ whole genome shotgun (WGS) entry which is preliminary data.</text>
</comment>
<evidence type="ECO:0000313" key="2">
    <source>
        <dbReference type="EMBL" id="MBD0832632.1"/>
    </source>
</evidence>
<gene>
    <name evidence="2" type="ORF">ICJ83_10860</name>
</gene>
<feature type="chain" id="PRO_5035322599" evidence="1">
    <location>
        <begin position="19"/>
        <end position="295"/>
    </location>
</feature>
<dbReference type="Proteomes" id="UP000600588">
    <property type="component" value="Unassembled WGS sequence"/>
</dbReference>
<accession>A0A8J6Q9N1</accession>
<keyword evidence="1" id="KW-0732">Signal</keyword>
<keyword evidence="3" id="KW-1185">Reference proteome</keyword>
<evidence type="ECO:0000313" key="3">
    <source>
        <dbReference type="Proteomes" id="UP000600588"/>
    </source>
</evidence>
<dbReference type="RefSeq" id="WP_188230419.1">
    <property type="nucleotide sequence ID" value="NZ_JACVXB010000004.1"/>
</dbReference>
<feature type="signal peptide" evidence="1">
    <location>
        <begin position="1"/>
        <end position="18"/>
    </location>
</feature>
<dbReference type="Pfam" id="PF16119">
    <property type="entry name" value="DUF4835"/>
    <property type="match status" value="1"/>
</dbReference>
<dbReference type="InterPro" id="IPR032274">
    <property type="entry name" value="DUF4835"/>
</dbReference>
<name>A0A8J6Q9N1_9FLAO</name>